<dbReference type="AlphaFoldDB" id="A0A392MM86"/>
<evidence type="ECO:0000313" key="3">
    <source>
        <dbReference type="Proteomes" id="UP000265520"/>
    </source>
</evidence>
<sequence length="104" mass="11517">MSESKFAVFPNCTPSNAAFTLLIVGMATSLIIVSNMDVVVIKIILSFWDNRLFDMVSEHLHDPLDRLLNGFPIRPSTIYIRAPSPIALGTRECVKKSHIGCEIA</sequence>
<protein>
    <submittedName>
        <fullName evidence="2">Uncharacterized protein</fullName>
    </submittedName>
</protein>
<evidence type="ECO:0000256" key="1">
    <source>
        <dbReference type="SAM" id="Phobius"/>
    </source>
</evidence>
<feature type="transmembrane region" description="Helical" evidence="1">
    <location>
        <begin position="20"/>
        <end position="45"/>
    </location>
</feature>
<name>A0A392MM86_9FABA</name>
<gene>
    <name evidence="2" type="ORF">A2U01_0008960</name>
</gene>
<keyword evidence="3" id="KW-1185">Reference proteome</keyword>
<keyword evidence="1" id="KW-1133">Transmembrane helix</keyword>
<comment type="caution">
    <text evidence="2">The sequence shown here is derived from an EMBL/GenBank/DDBJ whole genome shotgun (WGS) entry which is preliminary data.</text>
</comment>
<proteinExistence type="predicted"/>
<organism evidence="2 3">
    <name type="scientific">Trifolium medium</name>
    <dbReference type="NCBI Taxonomy" id="97028"/>
    <lineage>
        <taxon>Eukaryota</taxon>
        <taxon>Viridiplantae</taxon>
        <taxon>Streptophyta</taxon>
        <taxon>Embryophyta</taxon>
        <taxon>Tracheophyta</taxon>
        <taxon>Spermatophyta</taxon>
        <taxon>Magnoliopsida</taxon>
        <taxon>eudicotyledons</taxon>
        <taxon>Gunneridae</taxon>
        <taxon>Pentapetalae</taxon>
        <taxon>rosids</taxon>
        <taxon>fabids</taxon>
        <taxon>Fabales</taxon>
        <taxon>Fabaceae</taxon>
        <taxon>Papilionoideae</taxon>
        <taxon>50 kb inversion clade</taxon>
        <taxon>NPAAA clade</taxon>
        <taxon>Hologalegina</taxon>
        <taxon>IRL clade</taxon>
        <taxon>Trifolieae</taxon>
        <taxon>Trifolium</taxon>
    </lineage>
</organism>
<dbReference type="EMBL" id="LXQA010013453">
    <property type="protein sequence ID" value="MCH88079.1"/>
    <property type="molecule type" value="Genomic_DNA"/>
</dbReference>
<dbReference type="Proteomes" id="UP000265520">
    <property type="component" value="Unassembled WGS sequence"/>
</dbReference>
<reference evidence="2 3" key="1">
    <citation type="journal article" date="2018" name="Front. Plant Sci.">
        <title>Red Clover (Trifolium pratense) and Zigzag Clover (T. medium) - A Picture of Genomic Similarities and Differences.</title>
        <authorList>
            <person name="Dluhosova J."/>
            <person name="Istvanek J."/>
            <person name="Nedelnik J."/>
            <person name="Repkova J."/>
        </authorList>
    </citation>
    <scope>NUCLEOTIDE SEQUENCE [LARGE SCALE GENOMIC DNA]</scope>
    <source>
        <strain evidence="3">cv. 10/8</strain>
        <tissue evidence="2">Leaf</tissue>
    </source>
</reference>
<evidence type="ECO:0000313" key="2">
    <source>
        <dbReference type="EMBL" id="MCH88079.1"/>
    </source>
</evidence>
<keyword evidence="1" id="KW-0472">Membrane</keyword>
<accession>A0A392MM86</accession>
<keyword evidence="1" id="KW-0812">Transmembrane</keyword>